<evidence type="ECO:0000313" key="5">
    <source>
        <dbReference type="Proteomes" id="UP000078046"/>
    </source>
</evidence>
<gene>
    <name evidence="4" type="ORF">A3Q56_06435</name>
</gene>
<dbReference type="InterPro" id="IPR014712">
    <property type="entry name" value="ANTH_dom_sf"/>
</dbReference>
<feature type="compositionally biased region" description="Basic and acidic residues" evidence="2">
    <location>
        <begin position="319"/>
        <end position="332"/>
    </location>
</feature>
<dbReference type="InterPro" id="IPR008942">
    <property type="entry name" value="ENTH_VHS"/>
</dbReference>
<protein>
    <recommendedName>
        <fullName evidence="3">ENTH domain-containing protein</fullName>
    </recommendedName>
</protein>
<dbReference type="SUPFAM" id="SSF48464">
    <property type="entry name" value="ENTH/VHS domain"/>
    <property type="match status" value="1"/>
</dbReference>
<dbReference type="InterPro" id="IPR045192">
    <property type="entry name" value="AP180-like"/>
</dbReference>
<dbReference type="GO" id="GO:0030136">
    <property type="term" value="C:clathrin-coated vesicle"/>
    <property type="evidence" value="ECO:0007669"/>
    <property type="project" value="InterPro"/>
</dbReference>
<feature type="domain" description="ENTH" evidence="3">
    <location>
        <begin position="14"/>
        <end position="145"/>
    </location>
</feature>
<dbReference type="GO" id="GO:0005546">
    <property type="term" value="F:phosphatidylinositol-4,5-bisphosphate binding"/>
    <property type="evidence" value="ECO:0007669"/>
    <property type="project" value="TreeGrafter"/>
</dbReference>
<reference evidence="4 5" key="1">
    <citation type="submission" date="2016-04" db="EMBL/GenBank/DDBJ databases">
        <title>The genome of Intoshia linei affirms orthonectids as highly simplified spiralians.</title>
        <authorList>
            <person name="Mikhailov K.V."/>
            <person name="Slusarev G.S."/>
            <person name="Nikitin M.A."/>
            <person name="Logacheva M.D."/>
            <person name="Penin A."/>
            <person name="Aleoshin V."/>
            <person name="Panchin Y.V."/>
        </authorList>
    </citation>
    <scope>NUCLEOTIDE SEQUENCE [LARGE SCALE GENOMIC DNA]</scope>
    <source>
        <strain evidence="4">Intl2013</strain>
        <tissue evidence="4">Whole animal</tissue>
    </source>
</reference>
<name>A0A177AVI9_9BILA</name>
<dbReference type="GO" id="GO:0000149">
    <property type="term" value="F:SNARE binding"/>
    <property type="evidence" value="ECO:0007669"/>
    <property type="project" value="TreeGrafter"/>
</dbReference>
<dbReference type="GO" id="GO:0008021">
    <property type="term" value="C:synaptic vesicle"/>
    <property type="evidence" value="ECO:0007669"/>
    <property type="project" value="TreeGrafter"/>
</dbReference>
<dbReference type="GO" id="GO:0005905">
    <property type="term" value="C:clathrin-coated pit"/>
    <property type="evidence" value="ECO:0007669"/>
    <property type="project" value="TreeGrafter"/>
</dbReference>
<dbReference type="GO" id="GO:0072583">
    <property type="term" value="P:clathrin-dependent endocytosis"/>
    <property type="evidence" value="ECO:0007669"/>
    <property type="project" value="InterPro"/>
</dbReference>
<dbReference type="GO" id="GO:0098894">
    <property type="term" value="C:extrinsic component of presynaptic endocytic zone membrane"/>
    <property type="evidence" value="ECO:0007669"/>
    <property type="project" value="TreeGrafter"/>
</dbReference>
<dbReference type="PANTHER" id="PTHR22951">
    <property type="entry name" value="CLATHRIN ASSEMBLY PROTEIN"/>
    <property type="match status" value="1"/>
</dbReference>
<evidence type="ECO:0000313" key="4">
    <source>
        <dbReference type="EMBL" id="OAF65850.1"/>
    </source>
</evidence>
<dbReference type="SMART" id="SM00273">
    <property type="entry name" value="ENTH"/>
    <property type="match status" value="1"/>
</dbReference>
<dbReference type="InterPro" id="IPR011417">
    <property type="entry name" value="ANTH_dom"/>
</dbReference>
<dbReference type="GO" id="GO:0005545">
    <property type="term" value="F:1-phosphatidylinositol binding"/>
    <property type="evidence" value="ECO:0007669"/>
    <property type="project" value="InterPro"/>
</dbReference>
<dbReference type="AlphaFoldDB" id="A0A177AVI9"/>
<accession>A0A177AVI9</accession>
<comment type="similarity">
    <text evidence="1">Belongs to the PICALM/SNAP91 family.</text>
</comment>
<keyword evidence="5" id="KW-1185">Reference proteome</keyword>
<dbReference type="SUPFAM" id="SSF89009">
    <property type="entry name" value="GAT-like domain"/>
    <property type="match status" value="1"/>
</dbReference>
<dbReference type="GO" id="GO:0032050">
    <property type="term" value="F:clathrin heavy chain binding"/>
    <property type="evidence" value="ECO:0007669"/>
    <property type="project" value="TreeGrafter"/>
</dbReference>
<dbReference type="Gene3D" id="1.25.40.90">
    <property type="match status" value="1"/>
</dbReference>
<sequence>MTSQSITDRLNAIQHTISGTGIEKAVYKATTEQMISPKWKHLQYLIQSSNSSNISISGIAIALLERSQHSNWVVVFKSLITCHKLIRSGNERLIQYLASSSSTFNLQNFSDKKNADGHLMSTYIRRYSHYLNMKFLTYQKLGIDFTRIEINMDHYFNRNDTTLLLKTIPVIHDLIHALFEFRPNPHDQHNSIINAAFQLLYADAISVYSVYNKSMIALLEVYFKLSLINCRESLTMYKQYLDKMKVMENFLSVANRVGNGIEQKHPDLTQAPISILPKLEEHIRMLEGKVRPKSITEVRHLAESMANKKNADTCSYSTDRSRGSDNSRIEKMSDSWKPKEIDNNIDVIKRSIIEDERRELERLKKNKLIEKSNYHYESTPTRSLTPQMDFDFDVHFTHSLVENEFKKIDSPKKDIPDLFDASTEISKPQATKKDSIIDLLDFGFNSTSTSQLNSINLLKPQEIDTPPKFADVIIEPRKDSKTQERKLISSDIDESVLTLIDNLAITTTSGSSGNSNKFINWKNDDQQPKMMTKSLSKDSKLCRTDQQIDKNEIVSLFENNESTDSKKMSFSFFK</sequence>
<dbReference type="InterPro" id="IPR013809">
    <property type="entry name" value="ENTH"/>
</dbReference>
<feature type="region of interest" description="Disordered" evidence="2">
    <location>
        <begin position="309"/>
        <end position="332"/>
    </location>
</feature>
<dbReference type="OrthoDB" id="44015at2759"/>
<organism evidence="4 5">
    <name type="scientific">Intoshia linei</name>
    <dbReference type="NCBI Taxonomy" id="1819745"/>
    <lineage>
        <taxon>Eukaryota</taxon>
        <taxon>Metazoa</taxon>
        <taxon>Spiralia</taxon>
        <taxon>Lophotrochozoa</taxon>
        <taxon>Mesozoa</taxon>
        <taxon>Orthonectida</taxon>
        <taxon>Rhopaluridae</taxon>
        <taxon>Intoshia</taxon>
    </lineage>
</organism>
<comment type="caution">
    <text evidence="4">The sequence shown here is derived from an EMBL/GenBank/DDBJ whole genome shotgun (WGS) entry which is preliminary data.</text>
</comment>
<dbReference type="PROSITE" id="PS50942">
    <property type="entry name" value="ENTH"/>
    <property type="match status" value="1"/>
</dbReference>
<dbReference type="Pfam" id="PF07651">
    <property type="entry name" value="ANTH"/>
    <property type="match status" value="1"/>
</dbReference>
<dbReference type="Proteomes" id="UP000078046">
    <property type="component" value="Unassembled WGS sequence"/>
</dbReference>
<dbReference type="EMBL" id="LWCA01001124">
    <property type="protein sequence ID" value="OAF65850.1"/>
    <property type="molecule type" value="Genomic_DNA"/>
</dbReference>
<evidence type="ECO:0000256" key="2">
    <source>
        <dbReference type="SAM" id="MobiDB-lite"/>
    </source>
</evidence>
<proteinExistence type="inferred from homology"/>
<dbReference type="GO" id="GO:0016185">
    <property type="term" value="P:synaptic vesicle budding from presynaptic endocytic zone membrane"/>
    <property type="evidence" value="ECO:0007669"/>
    <property type="project" value="TreeGrafter"/>
</dbReference>
<evidence type="ECO:0000256" key="1">
    <source>
        <dbReference type="ARBA" id="ARBA00008011"/>
    </source>
</evidence>
<dbReference type="Gene3D" id="1.20.58.150">
    <property type="entry name" value="ANTH domain"/>
    <property type="match status" value="1"/>
</dbReference>
<evidence type="ECO:0000259" key="3">
    <source>
        <dbReference type="PROSITE" id="PS50942"/>
    </source>
</evidence>
<dbReference type="PANTHER" id="PTHR22951:SF5">
    <property type="entry name" value="PHOSPHATIDYLINOSITOL-BINDING CLATHRIN ASSEMBLY PROTEIN LAP"/>
    <property type="match status" value="1"/>
</dbReference>
<dbReference type="GO" id="GO:0048268">
    <property type="term" value="P:clathrin coat assembly"/>
    <property type="evidence" value="ECO:0007669"/>
    <property type="project" value="InterPro"/>
</dbReference>